<dbReference type="Pfam" id="PF13954">
    <property type="entry name" value="PapC_N"/>
    <property type="match status" value="1"/>
</dbReference>
<evidence type="ECO:0000256" key="9">
    <source>
        <dbReference type="ARBA" id="ARBA00023237"/>
    </source>
</evidence>
<organism evidence="14 15">
    <name type="scientific">Klebsiella quasivariicola</name>
    <dbReference type="NCBI Taxonomy" id="2026240"/>
    <lineage>
        <taxon>Bacteria</taxon>
        <taxon>Pseudomonadati</taxon>
        <taxon>Pseudomonadota</taxon>
        <taxon>Gammaproteobacteria</taxon>
        <taxon>Enterobacterales</taxon>
        <taxon>Enterobacteriaceae</taxon>
        <taxon>Klebsiella/Raoultella group</taxon>
        <taxon>Klebsiella</taxon>
        <taxon>Klebsiella pneumoniae complex</taxon>
    </lineage>
</organism>
<dbReference type="PANTHER" id="PTHR30451">
    <property type="entry name" value="OUTER MEMBRANE USHER PROTEIN"/>
    <property type="match status" value="1"/>
</dbReference>
<comment type="subcellular location">
    <subcellularLocation>
        <location evidence="1 10">Cell outer membrane</location>
        <topology evidence="1 10">Multi-pass membrane protein</topology>
    </subcellularLocation>
</comment>
<dbReference type="InterPro" id="IPR000015">
    <property type="entry name" value="Fimb_usher"/>
</dbReference>
<evidence type="ECO:0000256" key="6">
    <source>
        <dbReference type="ARBA" id="ARBA00022692"/>
    </source>
</evidence>
<evidence type="ECO:0000313" key="14">
    <source>
        <dbReference type="EMBL" id="SXE00534.1"/>
    </source>
</evidence>
<feature type="domain" description="PapC N-terminal" evidence="13">
    <location>
        <begin position="32"/>
        <end position="177"/>
    </location>
</feature>
<dbReference type="Proteomes" id="UP000257712">
    <property type="component" value="Unassembled WGS sequence"/>
</dbReference>
<dbReference type="Gene3D" id="3.10.20.410">
    <property type="match status" value="1"/>
</dbReference>
<dbReference type="Pfam" id="PF00577">
    <property type="entry name" value="Usher"/>
    <property type="match status" value="1"/>
</dbReference>
<comment type="similarity">
    <text evidence="2 10">Belongs to the fimbrial export usher family.</text>
</comment>
<proteinExistence type="inferred from homology"/>
<evidence type="ECO:0000256" key="3">
    <source>
        <dbReference type="ARBA" id="ARBA00022448"/>
    </source>
</evidence>
<evidence type="ECO:0000256" key="5">
    <source>
        <dbReference type="ARBA" id="ARBA00022558"/>
    </source>
</evidence>
<dbReference type="RefSeq" id="WP_117126777.1">
    <property type="nucleotide sequence ID" value="NZ_UJZG01000018.1"/>
</dbReference>
<dbReference type="InterPro" id="IPR043142">
    <property type="entry name" value="PapC-like_C_sf"/>
</dbReference>
<evidence type="ECO:0000256" key="11">
    <source>
        <dbReference type="SAM" id="SignalP"/>
    </source>
</evidence>
<sequence>MPLTAGRALALATVPTMMFCLSPPNRALADDYFDPAALEFADPQQQTSDLHYFAKPGGQQPGTYSVTVVVNDQELGQADITFVDDGGKLQPVLTPAQLADYGVNVSAFPAFQTLHEGETFTRIEKFIPDASSRFTFANQRLTLSIPQAAMNVQSRGYVDPSRWDDGVPAAFVDYYFSGAQIKSADDGESSRSNYLNLRSGMNLGAWRLRNVSSMQYDQQRRHWDSQTTWLQRDVRSLKSLLRIGDTYTTGDVFDSIPFRGVQLMSDDEMLPDSQRGFAPTIRGVAHSNAKVTVSQHGYVIYETFVSPGAFAISDLYPTSQSGDLEVKVTESNGAVRTFTQPFSAVPFMLREGRGKFSLSAGRYHSGADTVRSPEFLQGTLFYGLSAGFTLYGGTQLAQDYQSWALGLGRGFGEFGSLGGDVTQAVTRTPSGKRYAGHSLRAQYQKDFVSSGTSFSLASYRYSSSGYYDFAEASALESEQGQVDNRRRREELSVTQSLGGLGSLAISAWSQDYWHRQGQDETVHLGFYSAWKGISWGAGYYYTRSSDQEKNDRSWSFNINIPLGGPLSDSTVSYNTTSDSNGYTSQQVSLYGAVPTRTNLFYSVQQGYGNQGRGSNSSVALDYHGGFGNAQLGYRHDAASNQLTWGGAGSVVAHPHGITFGQTVGESFAIVRAPGAAGVAVQNGNNVRTDWRGYAVVPSLTAYRKNVITLDTESMADDTDVDQEGQTVIPGGGAVVMANYRTHIGNRVLFTLRNAQGPLPFGASARLVEEEESGNAPGGMVADGGQVYLSGVPQKGTLAVSWVVNNQSQSCTLHFQLPDNPQQSLNTVKTVSGLCQTR</sequence>
<evidence type="ECO:0000256" key="10">
    <source>
        <dbReference type="RuleBase" id="RU003884"/>
    </source>
</evidence>
<protein>
    <submittedName>
        <fullName evidence="14">Type 1 fimbriae anchoring protein FimD</fullName>
    </submittedName>
</protein>
<evidence type="ECO:0000313" key="15">
    <source>
        <dbReference type="Proteomes" id="UP000257712"/>
    </source>
</evidence>
<dbReference type="Gene3D" id="2.60.40.3110">
    <property type="match status" value="1"/>
</dbReference>
<keyword evidence="8 10" id="KW-0472">Membrane</keyword>
<dbReference type="SUPFAM" id="SSF141729">
    <property type="entry name" value="FimD N-terminal domain-like"/>
    <property type="match status" value="1"/>
</dbReference>
<dbReference type="InterPro" id="IPR025885">
    <property type="entry name" value="PapC_N"/>
</dbReference>
<dbReference type="Pfam" id="PF13953">
    <property type="entry name" value="PapC_C"/>
    <property type="match status" value="1"/>
</dbReference>
<dbReference type="FunFam" id="2.60.40.3110:FF:000001">
    <property type="entry name" value="Putative fimbrial outer membrane usher"/>
    <property type="match status" value="1"/>
</dbReference>
<evidence type="ECO:0000256" key="4">
    <source>
        <dbReference type="ARBA" id="ARBA00022452"/>
    </source>
</evidence>
<evidence type="ECO:0000256" key="7">
    <source>
        <dbReference type="ARBA" id="ARBA00022729"/>
    </source>
</evidence>
<dbReference type="GO" id="GO:0009279">
    <property type="term" value="C:cell outer membrane"/>
    <property type="evidence" value="ECO:0007669"/>
    <property type="project" value="UniProtKB-SubCell"/>
</dbReference>
<gene>
    <name evidence="14" type="primary">fimD_6</name>
    <name evidence="14" type="ORF">SAMEA3538780_04331</name>
</gene>
<dbReference type="Gene3D" id="2.60.40.2610">
    <property type="entry name" value="Outer membrane usher protein FimD, plug domain"/>
    <property type="match status" value="1"/>
</dbReference>
<keyword evidence="3 10" id="KW-0813">Transport</keyword>
<accession>A0A8B4U059</accession>
<evidence type="ECO:0000259" key="12">
    <source>
        <dbReference type="Pfam" id="PF13953"/>
    </source>
</evidence>
<comment type="caution">
    <text evidence="14">The sequence shown here is derived from an EMBL/GenBank/DDBJ whole genome shotgun (WGS) entry which is preliminary data.</text>
</comment>
<reference evidence="14 15" key="1">
    <citation type="submission" date="2018-08" db="EMBL/GenBank/DDBJ databases">
        <authorList>
            <consortium name="Pathogen Informatics"/>
        </authorList>
    </citation>
    <scope>NUCLEOTIDE SEQUENCE [LARGE SCALE GENOMIC DNA]</scope>
    <source>
        <strain evidence="14 15">EuSCAPE_IT371</strain>
    </source>
</reference>
<name>A0A8B4U059_9ENTR</name>
<dbReference type="AlphaFoldDB" id="A0A8B4U059"/>
<keyword evidence="5 10" id="KW-1029">Fimbrium biogenesis</keyword>
<feature type="signal peptide" evidence="11">
    <location>
        <begin position="1"/>
        <end position="29"/>
    </location>
</feature>
<dbReference type="Gene3D" id="2.60.40.2070">
    <property type="match status" value="1"/>
</dbReference>
<keyword evidence="9 10" id="KW-0998">Cell outer membrane</keyword>
<dbReference type="PROSITE" id="PS01151">
    <property type="entry name" value="FIMBRIAL_USHER"/>
    <property type="match status" value="1"/>
</dbReference>
<keyword evidence="4" id="KW-1134">Transmembrane beta strand</keyword>
<feature type="chain" id="PRO_5032912706" evidence="11">
    <location>
        <begin position="30"/>
        <end position="837"/>
    </location>
</feature>
<dbReference type="InterPro" id="IPR025949">
    <property type="entry name" value="PapC-like_C"/>
</dbReference>
<keyword evidence="7 11" id="KW-0732">Signal</keyword>
<dbReference type="GO" id="GO:0009297">
    <property type="term" value="P:pilus assembly"/>
    <property type="evidence" value="ECO:0007669"/>
    <property type="project" value="InterPro"/>
</dbReference>
<dbReference type="PANTHER" id="PTHR30451:SF21">
    <property type="entry name" value="FIMBRIAL USHER DOMAIN-CONTAINING PROTEIN YDET-RELATED"/>
    <property type="match status" value="1"/>
</dbReference>
<dbReference type="InterPro" id="IPR037224">
    <property type="entry name" value="PapC_N_sf"/>
</dbReference>
<keyword evidence="6 10" id="KW-0812">Transmembrane</keyword>
<evidence type="ECO:0000259" key="13">
    <source>
        <dbReference type="Pfam" id="PF13954"/>
    </source>
</evidence>
<evidence type="ECO:0000256" key="1">
    <source>
        <dbReference type="ARBA" id="ARBA00004571"/>
    </source>
</evidence>
<dbReference type="InterPro" id="IPR042186">
    <property type="entry name" value="FimD_plug_dom"/>
</dbReference>
<dbReference type="EMBL" id="UJZG01000018">
    <property type="protein sequence ID" value="SXE00534.1"/>
    <property type="molecule type" value="Genomic_DNA"/>
</dbReference>
<dbReference type="InterPro" id="IPR018030">
    <property type="entry name" value="Fimbrial_membr_usher_CS"/>
</dbReference>
<evidence type="ECO:0000256" key="8">
    <source>
        <dbReference type="ARBA" id="ARBA00023136"/>
    </source>
</evidence>
<dbReference type="FunFam" id="2.60.40.2610:FF:000001">
    <property type="entry name" value="Outer membrane fimbrial usher protein"/>
    <property type="match status" value="1"/>
</dbReference>
<dbReference type="GO" id="GO:0015473">
    <property type="term" value="F:fimbrial usher porin activity"/>
    <property type="evidence" value="ECO:0007669"/>
    <property type="project" value="InterPro"/>
</dbReference>
<evidence type="ECO:0000256" key="2">
    <source>
        <dbReference type="ARBA" id="ARBA00008064"/>
    </source>
</evidence>
<feature type="domain" description="PapC-like C-terminal" evidence="12">
    <location>
        <begin position="748"/>
        <end position="817"/>
    </location>
</feature>